<dbReference type="Proteomes" id="UP000566995">
    <property type="component" value="Unassembled WGS sequence"/>
</dbReference>
<reference evidence="1 2" key="1">
    <citation type="submission" date="2020-08" db="EMBL/GenBank/DDBJ databases">
        <title>Functional genomics of gut bacteria from endangered species of beetles.</title>
        <authorList>
            <person name="Carlos-Shanley C."/>
        </authorList>
    </citation>
    <scope>NUCLEOTIDE SEQUENCE [LARGE SCALE GENOMIC DNA]</scope>
    <source>
        <strain evidence="1 2">S00179</strain>
    </source>
</reference>
<accession>A0A7W7P4N8</accession>
<evidence type="ECO:0000313" key="1">
    <source>
        <dbReference type="EMBL" id="MBB4866825.1"/>
    </source>
</evidence>
<name>A0A7W7P4N8_PSENT</name>
<proteinExistence type="predicted"/>
<dbReference type="AlphaFoldDB" id="A0A7W7P4N8"/>
<gene>
    <name evidence="1" type="ORF">HNP46_005732</name>
</gene>
<dbReference type="EMBL" id="JACHLI010000032">
    <property type="protein sequence ID" value="MBB4866825.1"/>
    <property type="molecule type" value="Genomic_DNA"/>
</dbReference>
<comment type="caution">
    <text evidence="1">The sequence shown here is derived from an EMBL/GenBank/DDBJ whole genome shotgun (WGS) entry which is preliminary data.</text>
</comment>
<organism evidence="1 2">
    <name type="scientific">Pseudomonas nitroreducens</name>
    <dbReference type="NCBI Taxonomy" id="46680"/>
    <lineage>
        <taxon>Bacteria</taxon>
        <taxon>Pseudomonadati</taxon>
        <taxon>Pseudomonadota</taxon>
        <taxon>Gammaproteobacteria</taxon>
        <taxon>Pseudomonadales</taxon>
        <taxon>Pseudomonadaceae</taxon>
        <taxon>Pseudomonas</taxon>
    </lineage>
</organism>
<protein>
    <submittedName>
        <fullName evidence="1">Uncharacterized protein</fullName>
    </submittedName>
</protein>
<evidence type="ECO:0000313" key="2">
    <source>
        <dbReference type="Proteomes" id="UP000566995"/>
    </source>
</evidence>
<sequence>MTATTRLDEEGVQVAPIIHGRRPLIRPGEEGRLIELLEDIEEMTVLSLAKSGLTFEQMDAVRPDNDLVHTWRAVDGFDL</sequence>